<accession>A0A4U0RCG4</accession>
<keyword evidence="3" id="KW-1185">Reference proteome</keyword>
<gene>
    <name evidence="2" type="ORF">FCI23_54960</name>
</gene>
<evidence type="ECO:0000256" key="1">
    <source>
        <dbReference type="ARBA" id="ARBA00022729"/>
    </source>
</evidence>
<dbReference type="InterPro" id="IPR006059">
    <property type="entry name" value="SBP"/>
</dbReference>
<dbReference type="OrthoDB" id="366726at2"/>
<dbReference type="Gene3D" id="3.40.190.10">
    <property type="entry name" value="Periplasmic binding protein-like II"/>
    <property type="match status" value="2"/>
</dbReference>
<protein>
    <submittedName>
        <fullName evidence="2">Extracellular solute-binding protein</fullName>
    </submittedName>
</protein>
<dbReference type="AlphaFoldDB" id="A0A4U0RCG4"/>
<proteinExistence type="predicted"/>
<sequence length="431" mass="45762">MGWTGPSTALGGRFTMESLTDIPSTKFNARPQVVHSVVSWTGLPDVYTCNQANSCGEPRAKGRSMLRVREKQGDAVLDPAAPRMPYRIRWATPIAVVALALLANACGSSASTGSASGTSKVPLVVYGAEGYDTTVAKAFQQATGIPTSVYDAHTGIVVSKIEQEKNNPQWGVSWFDGDMAMASFDQQGLLLKGWEPKVSWNSRGLQFVPKDQSYIPTGYTIAATTLYNSAVMPNPPKSWKDLLGPSYRGKLGILNPAIDGPAYPLMAGWAAQFGGVPQMEAYVSALVKNGAKVYAAPDDELNAIKQGTIDVAVAQSSYGMGVGQTQASMKVSYPQSVTPVPSVLGINAKASAAVQAEAKQFVQFVLSPAGQKAMQAGDPHGDSLYWPVLNGVAPRPEVPSPAAIPTKILDAYTWGSQENAINQWFTSTIAR</sequence>
<evidence type="ECO:0000313" key="2">
    <source>
        <dbReference type="EMBL" id="TJZ92787.1"/>
    </source>
</evidence>
<dbReference type="Pfam" id="PF13416">
    <property type="entry name" value="SBP_bac_8"/>
    <property type="match status" value="1"/>
</dbReference>
<reference evidence="2 3" key="1">
    <citation type="submission" date="2019-04" db="EMBL/GenBank/DDBJ databases">
        <title>Streptomyces oryziradicis sp. nov., a novel actinomycete isolated from rhizosphere soil of rice (Oryza sativa L.).</title>
        <authorList>
            <person name="Li C."/>
        </authorList>
    </citation>
    <scope>NUCLEOTIDE SEQUENCE [LARGE SCALE GENOMIC DNA]</scope>
    <source>
        <strain evidence="2 3">NEAU-C40</strain>
    </source>
</reference>
<keyword evidence="1" id="KW-0732">Signal</keyword>
<dbReference type="PANTHER" id="PTHR30006">
    <property type="entry name" value="THIAMINE-BINDING PERIPLASMIC PROTEIN-RELATED"/>
    <property type="match status" value="1"/>
</dbReference>
<evidence type="ECO:0000313" key="3">
    <source>
        <dbReference type="Proteomes" id="UP000305778"/>
    </source>
</evidence>
<dbReference type="SUPFAM" id="SSF53850">
    <property type="entry name" value="Periplasmic binding protein-like II"/>
    <property type="match status" value="1"/>
</dbReference>
<organism evidence="2 3">
    <name type="scientific">Actinacidiphila oryziradicis</name>
    <dbReference type="NCBI Taxonomy" id="2571141"/>
    <lineage>
        <taxon>Bacteria</taxon>
        <taxon>Bacillati</taxon>
        <taxon>Actinomycetota</taxon>
        <taxon>Actinomycetes</taxon>
        <taxon>Kitasatosporales</taxon>
        <taxon>Streptomycetaceae</taxon>
        <taxon>Actinacidiphila</taxon>
    </lineage>
</organism>
<name>A0A4U0RCG4_9ACTN</name>
<comment type="caution">
    <text evidence="2">The sequence shown here is derived from an EMBL/GenBank/DDBJ whole genome shotgun (WGS) entry which is preliminary data.</text>
</comment>
<dbReference type="EMBL" id="SUMC01000271">
    <property type="protein sequence ID" value="TJZ92787.1"/>
    <property type="molecule type" value="Genomic_DNA"/>
</dbReference>
<dbReference type="Proteomes" id="UP000305778">
    <property type="component" value="Unassembled WGS sequence"/>
</dbReference>